<accession>A0A2J0KSA8</accession>
<organism evidence="1 2">
    <name type="scientific">Candidatus Aquitaenariimonas noxiae</name>
    <dbReference type="NCBI Taxonomy" id="1974741"/>
    <lineage>
        <taxon>Bacteria</taxon>
        <taxon>Pseudomonadati</taxon>
        <taxon>Candidatus Omnitrophota</taxon>
        <taxon>Candidatus Aquitaenariimonas</taxon>
    </lineage>
</organism>
<sequence>MLYGKVHAAVYELTGTGVYAGNSLLRLQLVYLVLQFCDLGFQFSHFVFIGRAFGDRVAHG</sequence>
<dbReference type="Proteomes" id="UP000230052">
    <property type="component" value="Unassembled WGS sequence"/>
</dbReference>
<proteinExistence type="predicted"/>
<gene>
    <name evidence="1" type="ORF">COS99_05445</name>
</gene>
<evidence type="ECO:0000313" key="2">
    <source>
        <dbReference type="Proteomes" id="UP000230052"/>
    </source>
</evidence>
<evidence type="ECO:0000313" key="1">
    <source>
        <dbReference type="EMBL" id="PIU41418.1"/>
    </source>
</evidence>
<dbReference type="AlphaFoldDB" id="A0A2J0KSA8"/>
<reference evidence="1 2" key="1">
    <citation type="submission" date="2017-09" db="EMBL/GenBank/DDBJ databases">
        <title>Depth-based differentiation of microbial function through sediment-hosted aquifers and enrichment of novel symbionts in the deep terrestrial subsurface.</title>
        <authorList>
            <person name="Probst A.J."/>
            <person name="Ladd B."/>
            <person name="Jarett J.K."/>
            <person name="Geller-Mcgrath D.E."/>
            <person name="Sieber C.M."/>
            <person name="Emerson J.B."/>
            <person name="Anantharaman K."/>
            <person name="Thomas B.C."/>
            <person name="Malmstrom R."/>
            <person name="Stieglmeier M."/>
            <person name="Klingl A."/>
            <person name="Woyke T."/>
            <person name="Ryan C.M."/>
            <person name="Banfield J.F."/>
        </authorList>
    </citation>
    <scope>NUCLEOTIDE SEQUENCE [LARGE SCALE GENOMIC DNA]</scope>
    <source>
        <strain evidence="1">CG07_land_8_20_14_0_80_42_15</strain>
    </source>
</reference>
<name>A0A2J0KSA8_9BACT</name>
<dbReference type="EMBL" id="PEWV01000058">
    <property type="protein sequence ID" value="PIU41418.1"/>
    <property type="molecule type" value="Genomic_DNA"/>
</dbReference>
<comment type="caution">
    <text evidence="1">The sequence shown here is derived from an EMBL/GenBank/DDBJ whole genome shotgun (WGS) entry which is preliminary data.</text>
</comment>
<protein>
    <submittedName>
        <fullName evidence="1">Uncharacterized protein</fullName>
    </submittedName>
</protein>